<dbReference type="InterPro" id="IPR009057">
    <property type="entry name" value="Homeodomain-like_sf"/>
</dbReference>
<dbReference type="STRING" id="1382798.PK35_10155"/>
<proteinExistence type="predicted"/>
<feature type="domain" description="HTH araC/xylS-type" evidence="4">
    <location>
        <begin position="196"/>
        <end position="301"/>
    </location>
</feature>
<evidence type="ECO:0000313" key="5">
    <source>
        <dbReference type="EMBL" id="KJD32559.1"/>
    </source>
</evidence>
<sequence>MQHFKTIAEYCKAINISPPKQPYFDIRSFEENMSTVVAKMPAFKHEFYSVAIKVEGSGIAISGHFNNFPEGATVFFNIPFQVLSWDILLDWKGYYLMFSKEFISQSKHLINILDDFPFLKISNSEPFKVKVNEVSKILKIYEDIYEEHQNLTNDSSRIIEAQVLLLLNVVKRYFLDSKAYANAEASFRKADINLLSRYQSLIESSFKKNDTYNKNSHSPSYYANKLAVHPNHLNATIKRITGYTAKDQINKHIIRLAKSRLIQTKHSIKEIAFDLHFNSPNNFSSFFKKQTGFTPNNFRKSSNL</sequence>
<organism evidence="5 6">
    <name type="scientific">Neotamlana nanhaiensis</name>
    <dbReference type="NCBI Taxonomy" id="1382798"/>
    <lineage>
        <taxon>Bacteria</taxon>
        <taxon>Pseudomonadati</taxon>
        <taxon>Bacteroidota</taxon>
        <taxon>Flavobacteriia</taxon>
        <taxon>Flavobacteriales</taxon>
        <taxon>Flavobacteriaceae</taxon>
        <taxon>Neotamlana</taxon>
    </lineage>
</organism>
<accession>A0A0D7W0J9</accession>
<dbReference type="PANTHER" id="PTHR43280:SF32">
    <property type="entry name" value="TRANSCRIPTIONAL REGULATORY PROTEIN"/>
    <property type="match status" value="1"/>
</dbReference>
<evidence type="ECO:0000256" key="3">
    <source>
        <dbReference type="ARBA" id="ARBA00023163"/>
    </source>
</evidence>
<dbReference type="InterPro" id="IPR018060">
    <property type="entry name" value="HTH_AraC"/>
</dbReference>
<evidence type="ECO:0000256" key="1">
    <source>
        <dbReference type="ARBA" id="ARBA00023015"/>
    </source>
</evidence>
<dbReference type="OrthoDB" id="2600165at2"/>
<dbReference type="SMART" id="SM00342">
    <property type="entry name" value="HTH_ARAC"/>
    <property type="match status" value="1"/>
</dbReference>
<dbReference type="GO" id="GO:0003700">
    <property type="term" value="F:DNA-binding transcription factor activity"/>
    <property type="evidence" value="ECO:0007669"/>
    <property type="project" value="InterPro"/>
</dbReference>
<dbReference type="SUPFAM" id="SSF46689">
    <property type="entry name" value="Homeodomain-like"/>
    <property type="match status" value="1"/>
</dbReference>
<dbReference type="GO" id="GO:0043565">
    <property type="term" value="F:sequence-specific DNA binding"/>
    <property type="evidence" value="ECO:0007669"/>
    <property type="project" value="InterPro"/>
</dbReference>
<keyword evidence="6" id="KW-1185">Reference proteome</keyword>
<keyword evidence="2" id="KW-0238">DNA-binding</keyword>
<reference evidence="5 6" key="1">
    <citation type="journal article" date="2015" name="Antonie Van Leeuwenhoek">
        <title>Tamlana nanhaiensis sp. nov., isolated from surface seawater collected from the South China Sea.</title>
        <authorList>
            <person name="Liu X."/>
            <person name="Lai Q."/>
            <person name="Du Y."/>
            <person name="Li G."/>
            <person name="Sun F."/>
            <person name="Shao Z."/>
        </authorList>
    </citation>
    <scope>NUCLEOTIDE SEQUENCE [LARGE SCALE GENOMIC DNA]</scope>
    <source>
        <strain evidence="5 6">FHC16</strain>
    </source>
</reference>
<evidence type="ECO:0000259" key="4">
    <source>
        <dbReference type="PROSITE" id="PS01124"/>
    </source>
</evidence>
<comment type="caution">
    <text evidence="5">The sequence shown here is derived from an EMBL/GenBank/DDBJ whole genome shotgun (WGS) entry which is preliminary data.</text>
</comment>
<dbReference type="RefSeq" id="WP_044626605.1">
    <property type="nucleotide sequence ID" value="NZ_JTDV01000008.1"/>
</dbReference>
<name>A0A0D7W0J9_9FLAO</name>
<dbReference type="Proteomes" id="UP000032361">
    <property type="component" value="Unassembled WGS sequence"/>
</dbReference>
<dbReference type="AlphaFoldDB" id="A0A0D7W0J9"/>
<evidence type="ECO:0000313" key="6">
    <source>
        <dbReference type="Proteomes" id="UP000032361"/>
    </source>
</evidence>
<evidence type="ECO:0000256" key="2">
    <source>
        <dbReference type="ARBA" id="ARBA00023125"/>
    </source>
</evidence>
<dbReference type="Pfam" id="PF12833">
    <property type="entry name" value="HTH_18"/>
    <property type="match status" value="1"/>
</dbReference>
<protein>
    <submittedName>
        <fullName evidence="5">AraC family transcriptional regulator</fullName>
    </submittedName>
</protein>
<dbReference type="Gene3D" id="1.10.10.60">
    <property type="entry name" value="Homeodomain-like"/>
    <property type="match status" value="1"/>
</dbReference>
<gene>
    <name evidence="5" type="ORF">PK35_10155</name>
</gene>
<dbReference type="EMBL" id="JTDV01000008">
    <property type="protein sequence ID" value="KJD32559.1"/>
    <property type="molecule type" value="Genomic_DNA"/>
</dbReference>
<dbReference type="PANTHER" id="PTHR43280">
    <property type="entry name" value="ARAC-FAMILY TRANSCRIPTIONAL REGULATOR"/>
    <property type="match status" value="1"/>
</dbReference>
<dbReference type="PROSITE" id="PS01124">
    <property type="entry name" value="HTH_ARAC_FAMILY_2"/>
    <property type="match status" value="1"/>
</dbReference>
<dbReference type="PATRIC" id="fig|1382798.3.peg.3382"/>
<keyword evidence="3" id="KW-0804">Transcription</keyword>
<keyword evidence="1" id="KW-0805">Transcription regulation</keyword>